<dbReference type="InterPro" id="IPR018247">
    <property type="entry name" value="EF_Hand_1_Ca_BS"/>
</dbReference>
<evidence type="ECO:0000256" key="1">
    <source>
        <dbReference type="SAM" id="MobiDB-lite"/>
    </source>
</evidence>
<feature type="domain" description="EF-hand" evidence="3">
    <location>
        <begin position="186"/>
        <end position="221"/>
    </location>
</feature>
<dbReference type="EMBL" id="FOBO01000006">
    <property type="protein sequence ID" value="SEM61375.1"/>
    <property type="molecule type" value="Genomic_DNA"/>
</dbReference>
<dbReference type="Proteomes" id="UP000182160">
    <property type="component" value="Unassembled WGS sequence"/>
</dbReference>
<evidence type="ECO:0000256" key="2">
    <source>
        <dbReference type="SAM" id="SignalP"/>
    </source>
</evidence>
<organism evidence="4 5">
    <name type="scientific">Roseovarius tolerans</name>
    <dbReference type="NCBI Taxonomy" id="74031"/>
    <lineage>
        <taxon>Bacteria</taxon>
        <taxon>Pseudomonadati</taxon>
        <taxon>Pseudomonadota</taxon>
        <taxon>Alphaproteobacteria</taxon>
        <taxon>Rhodobacterales</taxon>
        <taxon>Roseobacteraceae</taxon>
        <taxon>Roseovarius</taxon>
    </lineage>
</organism>
<feature type="signal peptide" evidence="2">
    <location>
        <begin position="1"/>
        <end position="22"/>
    </location>
</feature>
<dbReference type="PANTHER" id="PTHR10827:SF85">
    <property type="entry name" value="CALCIUM-BINDING PROTEIN"/>
    <property type="match status" value="1"/>
</dbReference>
<sequence>MKRFYTTLLASTSLLVAAPALARSEAEPASICQNAFYSADKDNDGTLTKTEIDDHRDVVFEQLDANKDGSIDREEYVNCVGQKEMKSAQDIKDTKEDSRFSVGKWSDLKIPQKDQLSAEEFADLAERAWNDEDTEMQAALGSGQQDGSRESFAKAAADRFRAFDTNNDGILTKSEYENQVVTEGRWSEDALNERFDARDADGSGGISPTEFRGAGTWGPQPGTAEPQDKDASDTQGADTGGTVAVPVFYYYIEVL</sequence>
<dbReference type="Pfam" id="PF13202">
    <property type="entry name" value="EF-hand_5"/>
    <property type="match status" value="4"/>
</dbReference>
<dbReference type="PROSITE" id="PS00018">
    <property type="entry name" value="EF_HAND_1"/>
    <property type="match status" value="1"/>
</dbReference>
<dbReference type="Gene3D" id="1.10.238.10">
    <property type="entry name" value="EF-hand"/>
    <property type="match status" value="2"/>
</dbReference>
<dbReference type="AlphaFoldDB" id="A0A1H7ZSG8"/>
<dbReference type="GO" id="GO:0005509">
    <property type="term" value="F:calcium ion binding"/>
    <property type="evidence" value="ECO:0007669"/>
    <property type="project" value="InterPro"/>
</dbReference>
<proteinExistence type="predicted"/>
<gene>
    <name evidence="4" type="ORF">SAMN04488077_10699</name>
</gene>
<reference evidence="4 5" key="1">
    <citation type="submission" date="2016-10" db="EMBL/GenBank/DDBJ databases">
        <authorList>
            <person name="de Groot N.N."/>
        </authorList>
    </citation>
    <scope>NUCLEOTIDE SEQUENCE [LARGE SCALE GENOMIC DNA]</scope>
    <source>
        <strain evidence="4 5">DSM 11457</strain>
    </source>
</reference>
<dbReference type="InterPro" id="IPR011992">
    <property type="entry name" value="EF-hand-dom_pair"/>
</dbReference>
<dbReference type="PANTHER" id="PTHR10827">
    <property type="entry name" value="RETICULOCALBIN"/>
    <property type="match status" value="1"/>
</dbReference>
<dbReference type="SMART" id="SM00054">
    <property type="entry name" value="EFh"/>
    <property type="match status" value="3"/>
</dbReference>
<protein>
    <submittedName>
        <fullName evidence="4">EF hand</fullName>
    </submittedName>
</protein>
<feature type="domain" description="EF-hand" evidence="3">
    <location>
        <begin position="51"/>
        <end position="86"/>
    </location>
</feature>
<feature type="chain" id="PRO_5010194606" evidence="2">
    <location>
        <begin position="23"/>
        <end position="255"/>
    </location>
</feature>
<dbReference type="PROSITE" id="PS50222">
    <property type="entry name" value="EF_HAND_2"/>
    <property type="match status" value="2"/>
</dbReference>
<evidence type="ECO:0000313" key="4">
    <source>
        <dbReference type="EMBL" id="SEM61375.1"/>
    </source>
</evidence>
<dbReference type="SUPFAM" id="SSF47473">
    <property type="entry name" value="EF-hand"/>
    <property type="match status" value="1"/>
</dbReference>
<name>A0A1H7ZSG8_9RHOB</name>
<feature type="region of interest" description="Disordered" evidence="1">
    <location>
        <begin position="187"/>
        <end position="241"/>
    </location>
</feature>
<accession>A0A1H7ZSG8</accession>
<feature type="compositionally biased region" description="Basic and acidic residues" evidence="1">
    <location>
        <begin position="187"/>
        <end position="201"/>
    </location>
</feature>
<dbReference type="InterPro" id="IPR002048">
    <property type="entry name" value="EF_hand_dom"/>
</dbReference>
<dbReference type="RefSeq" id="WP_074785694.1">
    <property type="nucleotide sequence ID" value="NZ_FOBO01000006.1"/>
</dbReference>
<evidence type="ECO:0000313" key="5">
    <source>
        <dbReference type="Proteomes" id="UP000182160"/>
    </source>
</evidence>
<keyword evidence="2" id="KW-0732">Signal</keyword>
<evidence type="ECO:0000259" key="3">
    <source>
        <dbReference type="PROSITE" id="PS50222"/>
    </source>
</evidence>